<dbReference type="AlphaFoldDB" id="A0A166IT96"/>
<proteinExistence type="predicted"/>
<protein>
    <recommendedName>
        <fullName evidence="1">DUF7729 domain-containing protein</fullName>
    </recommendedName>
</protein>
<name>A0A166IT96_9AGAM</name>
<dbReference type="PANTHER" id="PTHR39460:SF1">
    <property type="entry name" value="C6 TRANSCRIPTION FACTOR"/>
    <property type="match status" value="1"/>
</dbReference>
<evidence type="ECO:0000259" key="1">
    <source>
        <dbReference type="Pfam" id="PF24855"/>
    </source>
</evidence>
<dbReference type="PANTHER" id="PTHR39460">
    <property type="entry name" value="EXPRESSED PROTEIN"/>
    <property type="match status" value="1"/>
</dbReference>
<organism evidence="2 3">
    <name type="scientific">Athelia psychrophila</name>
    <dbReference type="NCBI Taxonomy" id="1759441"/>
    <lineage>
        <taxon>Eukaryota</taxon>
        <taxon>Fungi</taxon>
        <taxon>Dikarya</taxon>
        <taxon>Basidiomycota</taxon>
        <taxon>Agaricomycotina</taxon>
        <taxon>Agaricomycetes</taxon>
        <taxon>Agaricomycetidae</taxon>
        <taxon>Atheliales</taxon>
        <taxon>Atheliaceae</taxon>
        <taxon>Athelia</taxon>
    </lineage>
</organism>
<dbReference type="Pfam" id="PF24855">
    <property type="entry name" value="DUF7729"/>
    <property type="match status" value="1"/>
</dbReference>
<feature type="domain" description="DUF7729" evidence="1">
    <location>
        <begin position="2"/>
        <end position="91"/>
    </location>
</feature>
<sequence>MLAAGCPADQVTNTYYYVEAAQNQSPSDLYFYQLPMGLPLPNGTRPSCSSCVKSLMSTYASALHMGGNALSGLRGVYEAAAVAAEEECGRSMRRRRWRWRDWRGGGGVELASGGGVGCRGDVGRFIMPRRWPFLFSAVFTVTPCSLATGSFHKARMSLSQIQD</sequence>
<gene>
    <name evidence="2" type="ORF">FIBSPDRAFT_827247</name>
</gene>
<dbReference type="Proteomes" id="UP000076532">
    <property type="component" value="Unassembled WGS sequence"/>
</dbReference>
<dbReference type="OrthoDB" id="2564812at2759"/>
<evidence type="ECO:0000313" key="2">
    <source>
        <dbReference type="EMBL" id="KZP20147.1"/>
    </source>
</evidence>
<reference evidence="2 3" key="1">
    <citation type="journal article" date="2016" name="Mol. Biol. Evol.">
        <title>Comparative Genomics of Early-Diverging Mushroom-Forming Fungi Provides Insights into the Origins of Lignocellulose Decay Capabilities.</title>
        <authorList>
            <person name="Nagy L.G."/>
            <person name="Riley R."/>
            <person name="Tritt A."/>
            <person name="Adam C."/>
            <person name="Daum C."/>
            <person name="Floudas D."/>
            <person name="Sun H."/>
            <person name="Yadav J.S."/>
            <person name="Pangilinan J."/>
            <person name="Larsson K.H."/>
            <person name="Matsuura K."/>
            <person name="Barry K."/>
            <person name="Labutti K."/>
            <person name="Kuo R."/>
            <person name="Ohm R.A."/>
            <person name="Bhattacharya S.S."/>
            <person name="Shirouzu T."/>
            <person name="Yoshinaga Y."/>
            <person name="Martin F.M."/>
            <person name="Grigoriev I.V."/>
            <person name="Hibbett D.S."/>
        </authorList>
    </citation>
    <scope>NUCLEOTIDE SEQUENCE [LARGE SCALE GENOMIC DNA]</scope>
    <source>
        <strain evidence="2 3">CBS 109695</strain>
    </source>
</reference>
<dbReference type="InterPro" id="IPR056146">
    <property type="entry name" value="DUF7729"/>
</dbReference>
<accession>A0A166IT96</accession>
<evidence type="ECO:0000313" key="3">
    <source>
        <dbReference type="Proteomes" id="UP000076532"/>
    </source>
</evidence>
<keyword evidence="3" id="KW-1185">Reference proteome</keyword>
<dbReference type="EMBL" id="KV417557">
    <property type="protein sequence ID" value="KZP20147.1"/>
    <property type="molecule type" value="Genomic_DNA"/>
</dbReference>